<evidence type="ECO:0000256" key="8">
    <source>
        <dbReference type="ARBA" id="ARBA00031747"/>
    </source>
</evidence>
<dbReference type="GeneID" id="77727192"/>
<feature type="compositionally biased region" description="Low complexity" evidence="9">
    <location>
        <begin position="42"/>
        <end position="53"/>
    </location>
</feature>
<dbReference type="CDD" id="cd08045">
    <property type="entry name" value="HFD_TAF4"/>
    <property type="match status" value="1"/>
</dbReference>
<dbReference type="Proteomes" id="UP001164286">
    <property type="component" value="Unassembled WGS sequence"/>
</dbReference>
<dbReference type="GO" id="GO:0006352">
    <property type="term" value="P:DNA-templated transcription initiation"/>
    <property type="evidence" value="ECO:0007669"/>
    <property type="project" value="InterPro"/>
</dbReference>
<evidence type="ECO:0000313" key="10">
    <source>
        <dbReference type="EMBL" id="KAI9632313.1"/>
    </source>
</evidence>
<name>A0AA38H0E5_9TREE</name>
<dbReference type="AlphaFoldDB" id="A0AA38H0E5"/>
<evidence type="ECO:0000256" key="2">
    <source>
        <dbReference type="ARBA" id="ARBA00006178"/>
    </source>
</evidence>
<reference evidence="10" key="1">
    <citation type="journal article" date="2022" name="G3 (Bethesda)">
        <title>High quality genome of the basidiomycete yeast Dioszegia hungarica PDD-24b-2 isolated from cloud water.</title>
        <authorList>
            <person name="Jarrige D."/>
            <person name="Haridas S."/>
            <person name="Bleykasten-Grosshans C."/>
            <person name="Joly M."/>
            <person name="Nadalig T."/>
            <person name="Sancelme M."/>
            <person name="Vuilleumier S."/>
            <person name="Grigoriev I.V."/>
            <person name="Amato P."/>
            <person name="Bringel F."/>
        </authorList>
    </citation>
    <scope>NUCLEOTIDE SEQUENCE</scope>
    <source>
        <strain evidence="10">PDD-24b-2</strain>
    </source>
</reference>
<feature type="compositionally biased region" description="Acidic residues" evidence="9">
    <location>
        <begin position="426"/>
        <end position="440"/>
    </location>
</feature>
<feature type="compositionally biased region" description="Low complexity" evidence="9">
    <location>
        <begin position="333"/>
        <end position="346"/>
    </location>
</feature>
<sequence>MQHAPLQSFPSSSTSTSGYIHPTPHLDSSYTSFHPGNGNGNGTSSSGNGAGPSVSRKRSTSPIKYSASAGQDGEGGRPVKMMRPTLASASGTGDGTLNMRAEEEAARRYNTGRPYTGPSTGGMRPDPQGRISDLFSRSFLRERVSRLTRDANTTLDEEALAYLSQAAEQRLRALLTSSVRAHTHRTQTSHHRPPPFAPSHRPQSTRDEDEDDAARPMWSHVVTSDVNAVMEALARQNKEAELGFRASRMDRIAREAEMARIREMREARARETGQSVQQPQSAQINAEASGSGQGSGGGSQVGEGEGMDVDEQSPSTTATSATPATPREKPNGTSSTPAPAAASSTPVFGAVKERPLSKKKKGKGEVSAETAHKMSNLTAMRATGVKMGKYSWLNNAPNVSSPLAGRKKKAAAVGAADADGKKGDEADAPGEADAEGEEDTSSASGSGMKRERSLDEADGDSGPSTGLGAGGGPRKKSKLSQSISVDTDSPATPAKPPKKKKRPKITIPARRLVPVMPAPPRPGSAPSTSTESASGTGPGSGSGPSGAGGGSERRMVPDDQALTAVDVMFALEREGTGRGMGTAEEIIWRCQGTAGGVWGKEVGEVAPRRL</sequence>
<dbReference type="RefSeq" id="XP_052942090.1">
    <property type="nucleotide sequence ID" value="XM_053087987.1"/>
</dbReference>
<evidence type="ECO:0000256" key="3">
    <source>
        <dbReference type="ARBA" id="ARBA00017306"/>
    </source>
</evidence>
<comment type="caution">
    <text evidence="10">The sequence shown here is derived from an EMBL/GenBank/DDBJ whole genome shotgun (WGS) entry which is preliminary data.</text>
</comment>
<evidence type="ECO:0000256" key="9">
    <source>
        <dbReference type="SAM" id="MobiDB-lite"/>
    </source>
</evidence>
<feature type="compositionally biased region" description="Basic and acidic residues" evidence="9">
    <location>
        <begin position="363"/>
        <end position="372"/>
    </location>
</feature>
<feature type="compositionally biased region" description="Gly residues" evidence="9">
    <location>
        <begin position="291"/>
        <end position="304"/>
    </location>
</feature>
<evidence type="ECO:0000256" key="1">
    <source>
        <dbReference type="ARBA" id="ARBA00004123"/>
    </source>
</evidence>
<feature type="compositionally biased region" description="Basic residues" evidence="9">
    <location>
        <begin position="181"/>
        <end position="193"/>
    </location>
</feature>
<dbReference type="InterPro" id="IPR007900">
    <property type="entry name" value="TAF4_C"/>
</dbReference>
<feature type="compositionally biased region" description="Polar residues" evidence="9">
    <location>
        <begin position="392"/>
        <end position="401"/>
    </location>
</feature>
<keyword evidence="6" id="KW-0539">Nucleus</keyword>
<gene>
    <name evidence="10" type="ORF">MKK02DRAFT_30160</name>
</gene>
<feature type="compositionally biased region" description="Polar residues" evidence="9">
    <location>
        <begin position="272"/>
        <end position="288"/>
    </location>
</feature>
<evidence type="ECO:0000256" key="7">
    <source>
        <dbReference type="ARBA" id="ARBA00025346"/>
    </source>
</evidence>
<feature type="region of interest" description="Disordered" evidence="9">
    <location>
        <begin position="392"/>
        <end position="557"/>
    </location>
</feature>
<feature type="region of interest" description="Disordered" evidence="9">
    <location>
        <begin position="1"/>
        <end position="98"/>
    </location>
</feature>
<organism evidence="10 11">
    <name type="scientific">Dioszegia hungarica</name>
    <dbReference type="NCBI Taxonomy" id="4972"/>
    <lineage>
        <taxon>Eukaryota</taxon>
        <taxon>Fungi</taxon>
        <taxon>Dikarya</taxon>
        <taxon>Basidiomycota</taxon>
        <taxon>Agaricomycotina</taxon>
        <taxon>Tremellomycetes</taxon>
        <taxon>Tremellales</taxon>
        <taxon>Bulleribasidiaceae</taxon>
        <taxon>Dioszegia</taxon>
    </lineage>
</organism>
<feature type="region of interest" description="Disordered" evidence="9">
    <location>
        <begin position="110"/>
        <end position="130"/>
    </location>
</feature>
<feature type="compositionally biased region" description="Low complexity" evidence="9">
    <location>
        <begin position="313"/>
        <end position="325"/>
    </location>
</feature>
<feature type="compositionally biased region" description="Polar residues" evidence="9">
    <location>
        <begin position="479"/>
        <end position="489"/>
    </location>
</feature>
<evidence type="ECO:0000256" key="6">
    <source>
        <dbReference type="ARBA" id="ARBA00023242"/>
    </source>
</evidence>
<comment type="similarity">
    <text evidence="2">Belongs to the TAF4 family.</text>
</comment>
<comment type="function">
    <text evidence="7">Functions as a component of the DNA-binding general transcription factor complex TFIID. Binding of TFIID to a promoter (with or without TATA element) is the initial step in pre-initiation complex (PIC) formation. TFIID plays a key role in the regulation of gene expression by RNA polymerase II through different activities such as transcription activator interaction, core promoter recognition and selectivity, TFIIA and TFIIB interaction, chromatin modification (histone acetylation by TAF1), facilitation of DNA opening and initiation of transcription.</text>
</comment>
<proteinExistence type="inferred from homology"/>
<dbReference type="EMBL" id="JAKWFO010000014">
    <property type="protein sequence ID" value="KAI9632313.1"/>
    <property type="molecule type" value="Genomic_DNA"/>
</dbReference>
<evidence type="ECO:0000313" key="11">
    <source>
        <dbReference type="Proteomes" id="UP001164286"/>
    </source>
</evidence>
<keyword evidence="4" id="KW-0805">Transcription regulation</keyword>
<evidence type="ECO:0000256" key="4">
    <source>
        <dbReference type="ARBA" id="ARBA00023015"/>
    </source>
</evidence>
<comment type="subcellular location">
    <subcellularLocation>
        <location evidence="1">Nucleus</location>
    </subcellularLocation>
</comment>
<feature type="compositionally biased region" description="Gly residues" evidence="9">
    <location>
        <begin position="536"/>
        <end position="550"/>
    </location>
</feature>
<feature type="region of interest" description="Disordered" evidence="9">
    <location>
        <begin position="180"/>
        <end position="214"/>
    </location>
</feature>
<keyword evidence="5" id="KW-0804">Transcription</keyword>
<feature type="compositionally biased region" description="Low complexity" evidence="9">
    <location>
        <begin position="524"/>
        <end position="535"/>
    </location>
</feature>
<accession>A0AA38H0E5</accession>
<protein>
    <recommendedName>
        <fullName evidence="3">Transcription initiation factor TFIID subunit 4</fullName>
    </recommendedName>
    <alternativeName>
        <fullName evidence="8">TBP-associated factor 4</fullName>
    </alternativeName>
</protein>
<dbReference type="GO" id="GO:0005669">
    <property type="term" value="C:transcription factor TFIID complex"/>
    <property type="evidence" value="ECO:0007669"/>
    <property type="project" value="InterPro"/>
</dbReference>
<keyword evidence="11" id="KW-1185">Reference proteome</keyword>
<feature type="region of interest" description="Disordered" evidence="9">
    <location>
        <begin position="266"/>
        <end position="380"/>
    </location>
</feature>
<evidence type="ECO:0000256" key="5">
    <source>
        <dbReference type="ARBA" id="ARBA00023163"/>
    </source>
</evidence>